<proteinExistence type="predicted"/>
<dbReference type="EMBL" id="CP047340">
    <property type="protein sequence ID" value="QIF90788.1"/>
    <property type="molecule type" value="Genomic_DNA"/>
</dbReference>
<reference evidence="3" key="2">
    <citation type="submission" date="2020-11" db="EMBL/GenBank/DDBJ databases">
        <title>Enhanced detection system for hospital associated transmission using whole genome sequencing surveillance.</title>
        <authorList>
            <person name="Harrison L.H."/>
            <person name="Van Tyne D."/>
            <person name="Marsh J.W."/>
            <person name="Griffith M.P."/>
            <person name="Snyder D.J."/>
            <person name="Cooper V.S."/>
            <person name="Mustapha M."/>
        </authorList>
    </citation>
    <scope>NUCLEOTIDE SEQUENCE</scope>
    <source>
        <strain evidence="3">PR00070</strain>
    </source>
</reference>
<dbReference type="RefSeq" id="WP_075673416.1">
    <property type="nucleotide sequence ID" value="NZ_CP045008.1"/>
</dbReference>
<evidence type="ECO:0000313" key="5">
    <source>
        <dbReference type="Proteomes" id="UP000501338"/>
    </source>
</evidence>
<dbReference type="PANTHER" id="PTHR33420">
    <property type="entry name" value="FIMBRIAL SUBUNIT ELFA-RELATED"/>
    <property type="match status" value="1"/>
</dbReference>
<dbReference type="Pfam" id="PF00419">
    <property type="entry name" value="Fimbrial"/>
    <property type="match status" value="1"/>
</dbReference>
<evidence type="ECO:0000256" key="1">
    <source>
        <dbReference type="SAM" id="SignalP"/>
    </source>
</evidence>
<dbReference type="InterPro" id="IPR008966">
    <property type="entry name" value="Adhesion_dom_sf"/>
</dbReference>
<keyword evidence="5" id="KW-1185">Reference proteome</keyword>
<gene>
    <name evidence="4" type="ORF">GTH23_12460</name>
    <name evidence="3" type="ORF">I4901_04415</name>
</gene>
<sequence>MKLNKLALVLGLGLSVAAGSTFAADPVKDQGHGTVKFVGSIIDAPCSITPDTENQTVPLGQISTAALKDGGRSNSRDFKISLENCTTETYKTVQTTFTGSEDADILAGSLGIEGIAKNAAVVITDAGGKQIKLGTPSAAQTLRDGNNDLNFAAYLQGSSAEAAVPGDFTAIATFALTYQ</sequence>
<dbReference type="PANTHER" id="PTHR33420:SF26">
    <property type="entry name" value="FIMBRIAL SUBUNIT"/>
    <property type="match status" value="1"/>
</dbReference>
<dbReference type="InterPro" id="IPR000259">
    <property type="entry name" value="Adhesion_dom_fimbrial"/>
</dbReference>
<evidence type="ECO:0000259" key="2">
    <source>
        <dbReference type="Pfam" id="PF00419"/>
    </source>
</evidence>
<reference evidence="4 5" key="1">
    <citation type="submission" date="2020-01" db="EMBL/GenBank/DDBJ databases">
        <title>The genomic epidemiology of tigecycline resistance gene tet(X) variants in a swine farm in China.</title>
        <authorList>
            <person name="Peng K."/>
            <person name="Li R."/>
        </authorList>
    </citation>
    <scope>NUCLEOTIDE SEQUENCE [LARGE SCALE GENOMIC DNA]</scope>
    <source>
        <strain evidence="4 5">ZF1</strain>
    </source>
</reference>
<dbReference type="GO" id="GO:0009289">
    <property type="term" value="C:pilus"/>
    <property type="evidence" value="ECO:0007669"/>
    <property type="project" value="InterPro"/>
</dbReference>
<dbReference type="SUPFAM" id="SSF49401">
    <property type="entry name" value="Bacterial adhesins"/>
    <property type="match status" value="1"/>
</dbReference>
<evidence type="ECO:0000313" key="6">
    <source>
        <dbReference type="Proteomes" id="UP000612266"/>
    </source>
</evidence>
<name>A0A6G6SW47_9GAMM</name>
<dbReference type="InterPro" id="IPR050263">
    <property type="entry name" value="Bact_Fimbrial_Adh_Pro"/>
</dbReference>
<dbReference type="EMBL" id="JADSJR010000004">
    <property type="protein sequence ID" value="MBG2913607.1"/>
    <property type="molecule type" value="Genomic_DNA"/>
</dbReference>
<dbReference type="Proteomes" id="UP000501338">
    <property type="component" value="Chromosome"/>
</dbReference>
<dbReference type="InterPro" id="IPR036937">
    <property type="entry name" value="Adhesion_dom_fimbrial_sf"/>
</dbReference>
<evidence type="ECO:0000313" key="3">
    <source>
        <dbReference type="EMBL" id="MBG2913607.1"/>
    </source>
</evidence>
<accession>A0A6G6SW47</accession>
<feature type="signal peptide" evidence="1">
    <location>
        <begin position="1"/>
        <end position="23"/>
    </location>
</feature>
<dbReference type="Gene3D" id="2.60.40.1090">
    <property type="entry name" value="Fimbrial-type adhesion domain"/>
    <property type="match status" value="1"/>
</dbReference>
<keyword evidence="1" id="KW-0732">Signal</keyword>
<dbReference type="AlphaFoldDB" id="A0A6G6SW47"/>
<evidence type="ECO:0000313" key="4">
    <source>
        <dbReference type="EMBL" id="QIF90788.1"/>
    </source>
</evidence>
<protein>
    <submittedName>
        <fullName evidence="3 4">Fimbrial protein</fullName>
    </submittedName>
</protein>
<feature type="domain" description="Fimbrial-type adhesion" evidence="2">
    <location>
        <begin position="36"/>
        <end position="179"/>
    </location>
</feature>
<feature type="chain" id="PRO_5044632338" evidence="1">
    <location>
        <begin position="24"/>
        <end position="179"/>
    </location>
</feature>
<dbReference type="GeneID" id="57331967"/>
<dbReference type="Proteomes" id="UP000612266">
    <property type="component" value="Unassembled WGS sequence"/>
</dbReference>
<organism evidence="3 6">
    <name type="scientific">Proteus terrae subsp. cibarius</name>
    <dbReference type="NCBI Taxonomy" id="626774"/>
    <lineage>
        <taxon>Bacteria</taxon>
        <taxon>Pseudomonadati</taxon>
        <taxon>Pseudomonadota</taxon>
        <taxon>Gammaproteobacteria</taxon>
        <taxon>Enterobacterales</taxon>
        <taxon>Morganellaceae</taxon>
        <taxon>Proteus</taxon>
    </lineage>
</organism>
<dbReference type="GO" id="GO:0043709">
    <property type="term" value="P:cell adhesion involved in single-species biofilm formation"/>
    <property type="evidence" value="ECO:0007669"/>
    <property type="project" value="TreeGrafter"/>
</dbReference>